<dbReference type="Gene3D" id="3.80.10.10">
    <property type="entry name" value="Ribonuclease Inhibitor"/>
    <property type="match status" value="1"/>
</dbReference>
<dbReference type="Proteomes" id="UP000186601">
    <property type="component" value="Unassembled WGS sequence"/>
</dbReference>
<keyword evidence="2" id="KW-1185">Reference proteome</keyword>
<accession>A0A2R6S7E4</accession>
<evidence type="ECO:0000313" key="2">
    <source>
        <dbReference type="Proteomes" id="UP000186601"/>
    </source>
</evidence>
<dbReference type="InterPro" id="IPR032675">
    <property type="entry name" value="LRR_dom_sf"/>
</dbReference>
<evidence type="ECO:0000313" key="1">
    <source>
        <dbReference type="EMBL" id="PSS38109.1"/>
    </source>
</evidence>
<gene>
    <name evidence="1" type="ORF">PHLCEN_2v16</name>
</gene>
<protein>
    <submittedName>
        <fullName evidence="1">Uncharacterized protein</fullName>
    </submittedName>
</protein>
<sequence length="255" mass="29637">MVDYIASINRAGAAANRAQEPEHCFPALNCLTLTLTDGSWDPDHIRTVQQTHLNELEIFDRTRNDMENWHATKDVLELLRSCTLLERLEIRTSHMPNLTEDDIEEFVTQMRHLVLGGEDAYSVTPFIAPSLDILHRMKRHCRHIETVDLFLSPILPPRILHDLFAQLETLRELHLRVYADTAWWKVVGTAEGPWVHLEYSKVCAPTCEVTWHFDRNMPFRNYSRTITIRNLHRLAGTEIEDALEPISDVSTRFPY</sequence>
<dbReference type="EMBL" id="MLYV02000002">
    <property type="protein sequence ID" value="PSS38109.1"/>
    <property type="molecule type" value="Genomic_DNA"/>
</dbReference>
<dbReference type="AlphaFoldDB" id="A0A2R6S7E4"/>
<proteinExistence type="predicted"/>
<comment type="caution">
    <text evidence="1">The sequence shown here is derived from an EMBL/GenBank/DDBJ whole genome shotgun (WGS) entry which is preliminary data.</text>
</comment>
<name>A0A2R6S7E4_9APHY</name>
<reference evidence="1 2" key="1">
    <citation type="submission" date="2018-02" db="EMBL/GenBank/DDBJ databases">
        <title>Genome sequence of the basidiomycete white-rot fungus Phlebia centrifuga.</title>
        <authorList>
            <person name="Granchi Z."/>
            <person name="Peng M."/>
            <person name="de Vries R.P."/>
            <person name="Hilden K."/>
            <person name="Makela M.R."/>
            <person name="Grigoriev I."/>
            <person name="Riley R."/>
        </authorList>
    </citation>
    <scope>NUCLEOTIDE SEQUENCE [LARGE SCALE GENOMIC DNA]</scope>
    <source>
        <strain evidence="1 2">FBCC195</strain>
    </source>
</reference>
<organism evidence="1 2">
    <name type="scientific">Hermanssonia centrifuga</name>
    <dbReference type="NCBI Taxonomy" id="98765"/>
    <lineage>
        <taxon>Eukaryota</taxon>
        <taxon>Fungi</taxon>
        <taxon>Dikarya</taxon>
        <taxon>Basidiomycota</taxon>
        <taxon>Agaricomycotina</taxon>
        <taxon>Agaricomycetes</taxon>
        <taxon>Polyporales</taxon>
        <taxon>Meruliaceae</taxon>
        <taxon>Hermanssonia</taxon>
    </lineage>
</organism>